<protein>
    <recommendedName>
        <fullName evidence="6">Ribose 5-phosphate isomerase</fullName>
    </recommendedName>
</protein>
<dbReference type="FunFam" id="3.40.1400.10:FF:000004">
    <property type="entry name" value="Ribose 5-phosphate isomerase"/>
    <property type="match status" value="1"/>
</dbReference>
<dbReference type="InterPro" id="IPR011860">
    <property type="entry name" value="Rib-5-P_Isoase_Actino"/>
</dbReference>
<dbReference type="NCBIfam" id="TIGR02133">
    <property type="entry name" value="RPI_actino"/>
    <property type="match status" value="1"/>
</dbReference>
<keyword evidence="2" id="KW-0413">Isomerase</keyword>
<dbReference type="NCBIfam" id="NF004051">
    <property type="entry name" value="PRK05571.1"/>
    <property type="match status" value="1"/>
</dbReference>
<evidence type="ECO:0000256" key="3">
    <source>
        <dbReference type="SAM" id="MobiDB-lite"/>
    </source>
</evidence>
<keyword evidence="5" id="KW-1185">Reference proteome</keyword>
<evidence type="ECO:0000256" key="1">
    <source>
        <dbReference type="ARBA" id="ARBA00008754"/>
    </source>
</evidence>
<gene>
    <name evidence="4" type="ORF">EI97DRAFT_474899</name>
</gene>
<dbReference type="EMBL" id="ML986496">
    <property type="protein sequence ID" value="KAF2275597.1"/>
    <property type="molecule type" value="Genomic_DNA"/>
</dbReference>
<dbReference type="AlphaFoldDB" id="A0A6A6JGW7"/>
<dbReference type="NCBIfam" id="TIGR00689">
    <property type="entry name" value="rpiB_lacA_lacB"/>
    <property type="match status" value="1"/>
</dbReference>
<dbReference type="Pfam" id="PF02502">
    <property type="entry name" value="LacAB_rpiB"/>
    <property type="match status" value="1"/>
</dbReference>
<dbReference type="GeneID" id="54555081"/>
<dbReference type="PANTHER" id="PTHR43732:SF1">
    <property type="entry name" value="RIBOSE 5-PHOSPHATE ISOMERASE"/>
    <property type="match status" value="1"/>
</dbReference>
<evidence type="ECO:0000313" key="4">
    <source>
        <dbReference type="EMBL" id="KAF2275597.1"/>
    </source>
</evidence>
<dbReference type="Proteomes" id="UP000800097">
    <property type="component" value="Unassembled WGS sequence"/>
</dbReference>
<dbReference type="Gene3D" id="3.40.1400.10">
    <property type="entry name" value="Sugar-phosphate isomerase, RpiB/LacA/LacB"/>
    <property type="match status" value="1"/>
</dbReference>
<dbReference type="SUPFAM" id="SSF89623">
    <property type="entry name" value="Ribose/Galactose isomerase RpiB/AlsB"/>
    <property type="match status" value="1"/>
</dbReference>
<feature type="compositionally biased region" description="Basic and acidic residues" evidence="3">
    <location>
        <begin position="43"/>
        <end position="65"/>
    </location>
</feature>
<feature type="compositionally biased region" description="Low complexity" evidence="3">
    <location>
        <begin position="1"/>
        <end position="23"/>
    </location>
</feature>
<dbReference type="InterPro" id="IPR036569">
    <property type="entry name" value="RpiB_LacA_LacB_sf"/>
</dbReference>
<evidence type="ECO:0000313" key="5">
    <source>
        <dbReference type="Proteomes" id="UP000800097"/>
    </source>
</evidence>
<sequence length="286" mass="31399">MAPTASSLSSPSQPQSHSQSQTPRRAFLEVNLDSNADHIYQRVEDHNHDPGEVRERERVRVREHSGPSSGSTRLRILSRPFEKEVVRSFERVVDGRGEEDLITRRRSSYKFTMAQQQLAPLRIAVGCDDAGVSYKEAIKKDFSAHPLVSDIIDVGVPSSSDKTAYPHVAVAAAQLVAEGKVDRALLICGTGLGVAIAANKVPGIRAVTAHDSFSVERAILSNDAQVLCMGERVVGLELARRLAKEWLGYRFDRASASAKKVEAIMEHERKNYAELKKDQPQSGGCS</sequence>
<feature type="region of interest" description="Disordered" evidence="3">
    <location>
        <begin position="43"/>
        <end position="73"/>
    </location>
</feature>
<dbReference type="RefSeq" id="XP_033653136.1">
    <property type="nucleotide sequence ID" value="XM_033801906.1"/>
</dbReference>
<dbReference type="OrthoDB" id="2106730at2759"/>
<dbReference type="InterPro" id="IPR051812">
    <property type="entry name" value="SPI_LacAB/RpiB"/>
</dbReference>
<evidence type="ECO:0008006" key="6">
    <source>
        <dbReference type="Google" id="ProtNLM"/>
    </source>
</evidence>
<proteinExistence type="inferred from homology"/>
<feature type="region of interest" description="Disordered" evidence="3">
    <location>
        <begin position="1"/>
        <end position="25"/>
    </location>
</feature>
<comment type="similarity">
    <text evidence="1">Belongs to the LacAB/RpiB family.</text>
</comment>
<accession>A0A6A6JGW7</accession>
<reference evidence="4" key="1">
    <citation type="journal article" date="2020" name="Stud. Mycol.">
        <title>101 Dothideomycetes genomes: a test case for predicting lifestyles and emergence of pathogens.</title>
        <authorList>
            <person name="Haridas S."/>
            <person name="Albert R."/>
            <person name="Binder M."/>
            <person name="Bloem J."/>
            <person name="Labutti K."/>
            <person name="Salamov A."/>
            <person name="Andreopoulos B."/>
            <person name="Baker S."/>
            <person name="Barry K."/>
            <person name="Bills G."/>
            <person name="Bluhm B."/>
            <person name="Cannon C."/>
            <person name="Castanera R."/>
            <person name="Culley D."/>
            <person name="Daum C."/>
            <person name="Ezra D."/>
            <person name="Gonzalez J."/>
            <person name="Henrissat B."/>
            <person name="Kuo A."/>
            <person name="Liang C."/>
            <person name="Lipzen A."/>
            <person name="Lutzoni F."/>
            <person name="Magnuson J."/>
            <person name="Mondo S."/>
            <person name="Nolan M."/>
            <person name="Ohm R."/>
            <person name="Pangilinan J."/>
            <person name="Park H.-J."/>
            <person name="Ramirez L."/>
            <person name="Alfaro M."/>
            <person name="Sun H."/>
            <person name="Tritt A."/>
            <person name="Yoshinaga Y."/>
            <person name="Zwiers L.-H."/>
            <person name="Turgeon B."/>
            <person name="Goodwin S."/>
            <person name="Spatafora J."/>
            <person name="Crous P."/>
            <person name="Grigoriev I."/>
        </authorList>
    </citation>
    <scope>NUCLEOTIDE SEQUENCE</scope>
    <source>
        <strain evidence="4">CBS 379.55</strain>
    </source>
</reference>
<dbReference type="GO" id="GO:0016853">
    <property type="term" value="F:isomerase activity"/>
    <property type="evidence" value="ECO:0007669"/>
    <property type="project" value="UniProtKB-KW"/>
</dbReference>
<dbReference type="GO" id="GO:0005975">
    <property type="term" value="P:carbohydrate metabolic process"/>
    <property type="evidence" value="ECO:0007669"/>
    <property type="project" value="InterPro"/>
</dbReference>
<name>A0A6A6JGW7_WESOR</name>
<evidence type="ECO:0000256" key="2">
    <source>
        <dbReference type="ARBA" id="ARBA00023235"/>
    </source>
</evidence>
<dbReference type="InterPro" id="IPR003500">
    <property type="entry name" value="RpiB_LacA_LacB"/>
</dbReference>
<organism evidence="4 5">
    <name type="scientific">Westerdykella ornata</name>
    <dbReference type="NCBI Taxonomy" id="318751"/>
    <lineage>
        <taxon>Eukaryota</taxon>
        <taxon>Fungi</taxon>
        <taxon>Dikarya</taxon>
        <taxon>Ascomycota</taxon>
        <taxon>Pezizomycotina</taxon>
        <taxon>Dothideomycetes</taxon>
        <taxon>Pleosporomycetidae</taxon>
        <taxon>Pleosporales</taxon>
        <taxon>Sporormiaceae</taxon>
        <taxon>Westerdykella</taxon>
    </lineage>
</organism>
<dbReference type="PANTHER" id="PTHR43732">
    <property type="entry name" value="RIBOSE 5-PHOSPHATE ISOMERASE-RELATED"/>
    <property type="match status" value="1"/>
</dbReference>